<accession>A0A9X0RAZ2</accession>
<dbReference type="RefSeq" id="WP_187026568.1">
    <property type="nucleotide sequence ID" value="NZ_JACRUP010000010.1"/>
</dbReference>
<proteinExistence type="predicted"/>
<organism evidence="2 3">
    <name type="scientific">Vibrio metschnikovii</name>
    <dbReference type="NCBI Taxonomy" id="28172"/>
    <lineage>
        <taxon>Bacteria</taxon>
        <taxon>Pseudomonadati</taxon>
        <taxon>Pseudomonadota</taxon>
        <taxon>Gammaproteobacteria</taxon>
        <taxon>Vibrionales</taxon>
        <taxon>Vibrionaceae</taxon>
        <taxon>Vibrio</taxon>
    </lineage>
</organism>
<dbReference type="AlphaFoldDB" id="A0A9X0RAZ2"/>
<dbReference type="EMBL" id="JACRUP010000010">
    <property type="protein sequence ID" value="MBC5852016.1"/>
    <property type="molecule type" value="Genomic_DNA"/>
</dbReference>
<dbReference type="Proteomes" id="UP000615796">
    <property type="component" value="Unassembled WGS sequence"/>
</dbReference>
<comment type="caution">
    <text evidence="2">The sequence shown here is derived from an EMBL/GenBank/DDBJ whole genome shotgun (WGS) entry which is preliminary data.</text>
</comment>
<gene>
    <name evidence="2" type="ORF">H8Q88_14005</name>
</gene>
<evidence type="ECO:0000256" key="1">
    <source>
        <dbReference type="SAM" id="SignalP"/>
    </source>
</evidence>
<sequence length="224" mass="25510">MKSNMKSKIIALSIAFASASSFANGGSLDKVGVFDDAYSGFQLLRKPHSQQEKIVAENTKEENDLLLSSLQYLSVLKTEHSQSEVEDAIFYIMTTQHEELKSKWDDNITFNGIKIYQDDNMVNYEQYSFDPETPMVNKNRIKNGLPPVSYDGLPIQICALTKNVSSSKFEILSTQVDAFINLSRSGLSKGQACLSESEAKSYWVERQKDFVDQYLNYTPRYRYE</sequence>
<name>A0A9X0RAZ2_VIBME</name>
<evidence type="ECO:0000313" key="2">
    <source>
        <dbReference type="EMBL" id="MBC5852016.1"/>
    </source>
</evidence>
<keyword evidence="3" id="KW-1185">Reference proteome</keyword>
<protein>
    <submittedName>
        <fullName evidence="2">Uncharacterized protein</fullName>
    </submittedName>
</protein>
<evidence type="ECO:0000313" key="3">
    <source>
        <dbReference type="Proteomes" id="UP000615796"/>
    </source>
</evidence>
<feature type="chain" id="PRO_5040735464" evidence="1">
    <location>
        <begin position="24"/>
        <end position="224"/>
    </location>
</feature>
<feature type="signal peptide" evidence="1">
    <location>
        <begin position="1"/>
        <end position="23"/>
    </location>
</feature>
<reference evidence="2" key="1">
    <citation type="submission" date="2020-08" db="EMBL/GenBank/DDBJ databases">
        <title>Genome Sequencing and Pan-Genome Analysis of Migratory bird Vibrio Strains, Inner Mongolia.</title>
        <authorList>
            <person name="Zheng L."/>
        </authorList>
    </citation>
    <scope>NUCLEOTIDE SEQUENCE</scope>
    <source>
        <strain evidence="2">M13F</strain>
    </source>
</reference>
<keyword evidence="1" id="KW-0732">Signal</keyword>